<dbReference type="PANTHER" id="PTHR14136">
    <property type="entry name" value="BTB_POZ DOMAIN-CONTAINING PROTEIN KCTD9"/>
    <property type="match status" value="1"/>
</dbReference>
<protein>
    <recommendedName>
        <fullName evidence="4">Pentapeptide repeat-containing protein</fullName>
    </recommendedName>
</protein>
<dbReference type="Proteomes" id="UP000553766">
    <property type="component" value="Unassembled WGS sequence"/>
</dbReference>
<feature type="transmembrane region" description="Helical" evidence="1">
    <location>
        <begin position="6"/>
        <end position="26"/>
    </location>
</feature>
<proteinExistence type="predicted"/>
<evidence type="ECO:0008006" key="4">
    <source>
        <dbReference type="Google" id="ProtNLM"/>
    </source>
</evidence>
<dbReference type="AlphaFoldDB" id="A0A840WLA7"/>
<keyword evidence="3" id="KW-1185">Reference proteome</keyword>
<reference evidence="2 3" key="1">
    <citation type="submission" date="2020-08" db="EMBL/GenBank/DDBJ databases">
        <title>Genomic Encyclopedia of Type Strains, Phase IV (KMG-IV): sequencing the most valuable type-strain genomes for metagenomic binning, comparative biology and taxonomic classification.</title>
        <authorList>
            <person name="Goeker M."/>
        </authorList>
    </citation>
    <scope>NUCLEOTIDE SEQUENCE [LARGE SCALE GENOMIC DNA]</scope>
    <source>
        <strain evidence="2 3">DSM 103377</strain>
    </source>
</reference>
<comment type="caution">
    <text evidence="2">The sequence shown here is derived from an EMBL/GenBank/DDBJ whole genome shotgun (WGS) entry which is preliminary data.</text>
</comment>
<keyword evidence="1" id="KW-0472">Membrane</keyword>
<evidence type="ECO:0000256" key="1">
    <source>
        <dbReference type="SAM" id="Phobius"/>
    </source>
</evidence>
<sequence>MMITGAMMVTGVLSLLALVILVSLIWRPKWTGFAEKTLWDWLGLLSVPVLIGVLSIGFNQMQSERELQRAQETAVQSFISQITDLMLLDAPEDVINPIGRAHTTAVLRLVDGERAGRIIQFLEDLGVVTRFGVIAEELDLRGTELKHASLPGFDFEGSDLRDADLEGSDLRGADFERTRLNRADFKNADLRHADLTGASLEGADLDHTDLRAAILTGATGLTAAQLRMACTNEETLLPAGIARADVTPRGCDGWADD</sequence>
<feature type="transmembrane region" description="Helical" evidence="1">
    <location>
        <begin position="38"/>
        <end position="58"/>
    </location>
</feature>
<dbReference type="RefSeq" id="WP_184010901.1">
    <property type="nucleotide sequence ID" value="NZ_JACIJS010000005.1"/>
</dbReference>
<dbReference type="SUPFAM" id="SSF141571">
    <property type="entry name" value="Pentapeptide repeat-like"/>
    <property type="match status" value="1"/>
</dbReference>
<organism evidence="2 3">
    <name type="scientific">Rubricella aquisinus</name>
    <dbReference type="NCBI Taxonomy" id="2028108"/>
    <lineage>
        <taxon>Bacteria</taxon>
        <taxon>Pseudomonadati</taxon>
        <taxon>Pseudomonadota</taxon>
        <taxon>Alphaproteobacteria</taxon>
        <taxon>Rhodobacterales</taxon>
        <taxon>Paracoccaceae</taxon>
        <taxon>Rubricella</taxon>
    </lineage>
</organism>
<dbReference type="PANTHER" id="PTHR14136:SF17">
    <property type="entry name" value="BTB_POZ DOMAIN-CONTAINING PROTEIN KCTD9"/>
    <property type="match status" value="1"/>
</dbReference>
<evidence type="ECO:0000313" key="3">
    <source>
        <dbReference type="Proteomes" id="UP000553766"/>
    </source>
</evidence>
<gene>
    <name evidence="2" type="ORF">FHS89_001859</name>
</gene>
<name>A0A840WLA7_9RHOB</name>
<evidence type="ECO:0000313" key="2">
    <source>
        <dbReference type="EMBL" id="MBB5515839.1"/>
    </source>
</evidence>
<dbReference type="EMBL" id="JACIJS010000005">
    <property type="protein sequence ID" value="MBB5515839.1"/>
    <property type="molecule type" value="Genomic_DNA"/>
</dbReference>
<keyword evidence="1" id="KW-1133">Transmembrane helix</keyword>
<dbReference type="Pfam" id="PF00805">
    <property type="entry name" value="Pentapeptide"/>
    <property type="match status" value="2"/>
</dbReference>
<keyword evidence="1" id="KW-0812">Transmembrane</keyword>
<accession>A0A840WLA7</accession>
<dbReference type="InterPro" id="IPR001646">
    <property type="entry name" value="5peptide_repeat"/>
</dbReference>
<dbReference type="InterPro" id="IPR051082">
    <property type="entry name" value="Pentapeptide-BTB/POZ_domain"/>
</dbReference>
<dbReference type="Gene3D" id="2.160.20.80">
    <property type="entry name" value="E3 ubiquitin-protein ligase SopA"/>
    <property type="match status" value="1"/>
</dbReference>